<dbReference type="Proteomes" id="UP001211065">
    <property type="component" value="Unassembled WGS sequence"/>
</dbReference>
<dbReference type="GO" id="GO:0006355">
    <property type="term" value="P:regulation of DNA-templated transcription"/>
    <property type="evidence" value="ECO:0007669"/>
    <property type="project" value="InterPro"/>
</dbReference>
<dbReference type="GO" id="GO:0016593">
    <property type="term" value="C:Cdc73/Paf1 complex"/>
    <property type="evidence" value="ECO:0007669"/>
    <property type="project" value="TreeGrafter"/>
</dbReference>
<sequence>MIFAFEFLKTNLIDEFVSFLRQCLTTVQDNPRYYEGQVQEHCLVANTLLAYYLNLARSESDKLARENYIGNALENQFKEAHYEFNTVLKDDPNNVPCLLSSASLYFDTKDFSKALEIYQKILTLAPDLKPDVRNSIGHCFYRLGMLEEARYTFCRVLERDENNVEALISLSIMDWNMFKNTTLELSKEEREIYLKNANARLNKAFKLEPTNSVVNITMADRLFKREDYKK</sequence>
<keyword evidence="2 3" id="KW-0802">TPR repeat</keyword>
<dbReference type="AlphaFoldDB" id="A0AAD5TST0"/>
<protein>
    <recommendedName>
        <fullName evidence="6">Tetratricopeptide repeat protein</fullName>
    </recommendedName>
</protein>
<dbReference type="Pfam" id="PF13181">
    <property type="entry name" value="TPR_8"/>
    <property type="match status" value="1"/>
</dbReference>
<dbReference type="SUPFAM" id="SSF48452">
    <property type="entry name" value="TPR-like"/>
    <property type="match status" value="1"/>
</dbReference>
<dbReference type="InterPro" id="IPR031101">
    <property type="entry name" value="Ctr9"/>
</dbReference>
<evidence type="ECO:0000256" key="1">
    <source>
        <dbReference type="ARBA" id="ARBA00022737"/>
    </source>
</evidence>
<dbReference type="Pfam" id="PF14559">
    <property type="entry name" value="TPR_19"/>
    <property type="match status" value="1"/>
</dbReference>
<dbReference type="SMART" id="SM00028">
    <property type="entry name" value="TPR"/>
    <property type="match status" value="2"/>
</dbReference>
<dbReference type="GO" id="GO:0000993">
    <property type="term" value="F:RNA polymerase II complex binding"/>
    <property type="evidence" value="ECO:0007669"/>
    <property type="project" value="TreeGrafter"/>
</dbReference>
<feature type="repeat" description="TPR" evidence="3">
    <location>
        <begin position="130"/>
        <end position="163"/>
    </location>
</feature>
<evidence type="ECO:0000256" key="3">
    <source>
        <dbReference type="PROSITE-ProRule" id="PRU00339"/>
    </source>
</evidence>
<accession>A0AAD5TST0</accession>
<dbReference type="PANTHER" id="PTHR14027">
    <property type="entry name" value="RNA POLYMERASE-ASSOCIATED PROTEIN CTR9"/>
    <property type="match status" value="1"/>
</dbReference>
<evidence type="ECO:0000256" key="2">
    <source>
        <dbReference type="ARBA" id="ARBA00022803"/>
    </source>
</evidence>
<name>A0AAD5TST0_9FUNG</name>
<dbReference type="GO" id="GO:0006368">
    <property type="term" value="P:transcription elongation by RNA polymerase II"/>
    <property type="evidence" value="ECO:0007669"/>
    <property type="project" value="TreeGrafter"/>
</dbReference>
<evidence type="ECO:0008006" key="6">
    <source>
        <dbReference type="Google" id="ProtNLM"/>
    </source>
</evidence>
<keyword evidence="5" id="KW-1185">Reference proteome</keyword>
<dbReference type="PROSITE" id="PS50005">
    <property type="entry name" value="TPR"/>
    <property type="match status" value="2"/>
</dbReference>
<feature type="repeat" description="TPR" evidence="3">
    <location>
        <begin position="95"/>
        <end position="128"/>
    </location>
</feature>
<dbReference type="InterPro" id="IPR019734">
    <property type="entry name" value="TPR_rpt"/>
</dbReference>
<dbReference type="PANTHER" id="PTHR14027:SF2">
    <property type="entry name" value="RNA POLYMERASE-ASSOCIATED PROTEIN CTR9 HOMOLOG"/>
    <property type="match status" value="1"/>
</dbReference>
<evidence type="ECO:0000313" key="4">
    <source>
        <dbReference type="EMBL" id="KAJ3199379.1"/>
    </source>
</evidence>
<keyword evidence="1" id="KW-0677">Repeat</keyword>
<organism evidence="4 5">
    <name type="scientific">Clydaea vesicula</name>
    <dbReference type="NCBI Taxonomy" id="447962"/>
    <lineage>
        <taxon>Eukaryota</taxon>
        <taxon>Fungi</taxon>
        <taxon>Fungi incertae sedis</taxon>
        <taxon>Chytridiomycota</taxon>
        <taxon>Chytridiomycota incertae sedis</taxon>
        <taxon>Chytridiomycetes</taxon>
        <taxon>Lobulomycetales</taxon>
        <taxon>Lobulomycetaceae</taxon>
        <taxon>Clydaea</taxon>
    </lineage>
</organism>
<proteinExistence type="predicted"/>
<comment type="caution">
    <text evidence="4">The sequence shown here is derived from an EMBL/GenBank/DDBJ whole genome shotgun (WGS) entry which is preliminary data.</text>
</comment>
<evidence type="ECO:0000313" key="5">
    <source>
        <dbReference type="Proteomes" id="UP001211065"/>
    </source>
</evidence>
<gene>
    <name evidence="4" type="ORF">HK099_003195</name>
</gene>
<reference evidence="4" key="1">
    <citation type="submission" date="2020-05" db="EMBL/GenBank/DDBJ databases">
        <title>Phylogenomic resolution of chytrid fungi.</title>
        <authorList>
            <person name="Stajich J.E."/>
            <person name="Amses K."/>
            <person name="Simmons R."/>
            <person name="Seto K."/>
            <person name="Myers J."/>
            <person name="Bonds A."/>
            <person name="Quandt C.A."/>
            <person name="Barry K."/>
            <person name="Liu P."/>
            <person name="Grigoriev I."/>
            <person name="Longcore J.E."/>
            <person name="James T.Y."/>
        </authorList>
    </citation>
    <scope>NUCLEOTIDE SEQUENCE</scope>
    <source>
        <strain evidence="4">JEL0476</strain>
    </source>
</reference>
<feature type="non-terminal residue" evidence="4">
    <location>
        <position position="1"/>
    </location>
</feature>
<dbReference type="Gene3D" id="1.25.40.10">
    <property type="entry name" value="Tetratricopeptide repeat domain"/>
    <property type="match status" value="1"/>
</dbReference>
<dbReference type="EMBL" id="JADGJW010002127">
    <property type="protein sequence ID" value="KAJ3199379.1"/>
    <property type="molecule type" value="Genomic_DNA"/>
</dbReference>
<dbReference type="InterPro" id="IPR011990">
    <property type="entry name" value="TPR-like_helical_dom_sf"/>
</dbReference>